<dbReference type="InterPro" id="IPR050884">
    <property type="entry name" value="CNP_phosphodiesterase-III"/>
</dbReference>
<dbReference type="EMBL" id="PEKC01000022">
    <property type="protein sequence ID" value="PII36252.1"/>
    <property type="molecule type" value="Genomic_DNA"/>
</dbReference>
<dbReference type="SUPFAM" id="SSF56300">
    <property type="entry name" value="Metallo-dependent phosphatases"/>
    <property type="match status" value="1"/>
</dbReference>
<dbReference type="Gene3D" id="3.60.21.10">
    <property type="match status" value="1"/>
</dbReference>
<comment type="similarity">
    <text evidence="4">Belongs to the cyclic nucleotide phosphodiesterase class-III family.</text>
</comment>
<dbReference type="InterPro" id="IPR004843">
    <property type="entry name" value="Calcineurin-like_PHP"/>
</dbReference>
<evidence type="ECO:0000313" key="6">
    <source>
        <dbReference type="EMBL" id="PII36252.1"/>
    </source>
</evidence>
<dbReference type="GO" id="GO:0046872">
    <property type="term" value="F:metal ion binding"/>
    <property type="evidence" value="ECO:0007669"/>
    <property type="project" value="UniProtKB-KW"/>
</dbReference>
<evidence type="ECO:0000256" key="4">
    <source>
        <dbReference type="ARBA" id="ARBA00025742"/>
    </source>
</evidence>
<dbReference type="GO" id="GO:0016787">
    <property type="term" value="F:hydrolase activity"/>
    <property type="evidence" value="ECO:0007669"/>
    <property type="project" value="UniProtKB-KW"/>
</dbReference>
<proteinExistence type="inferred from homology"/>
<keyword evidence="3" id="KW-0408">Iron</keyword>
<sequence length="271" mass="29804">MALLMHMSDLHFGAHDPAVCAAAARLAARLPVALLVVSGDLTQRATAAQFAQAREFLDALPVPRRLVVPGNHDLPLLAWWERLGGHAHDRYARWISADLQPWCAEQGFCVIGVDTTRWWRHQRGSLSASQIRQVAQRLAQASAGDWRIVVGHHPLAAAHAQDRSHRPHRAATALAAWRDAGAQLVLSGHGHDPGLVQPLPGLWAAQAGTAVSLRLRAHAPNSLFTLEQQEDSAGQGPAWRRQLTRWDYSRQADEFLPVQKHVLDPPQASTR</sequence>
<evidence type="ECO:0000259" key="5">
    <source>
        <dbReference type="Pfam" id="PF00149"/>
    </source>
</evidence>
<feature type="domain" description="Calcineurin-like phosphoesterase" evidence="5">
    <location>
        <begin position="4"/>
        <end position="193"/>
    </location>
</feature>
<protein>
    <submittedName>
        <fullName evidence="6">Metallophosphatase</fullName>
    </submittedName>
</protein>
<organism evidence="6">
    <name type="scientific">Chryseobacterium sp. B5</name>
    <dbReference type="NCBI Taxonomy" id="2050562"/>
    <lineage>
        <taxon>Bacteria</taxon>
        <taxon>Pseudomonadati</taxon>
        <taxon>Bacteroidota</taxon>
        <taxon>Flavobacteriia</taxon>
        <taxon>Flavobacteriales</taxon>
        <taxon>Weeksellaceae</taxon>
        <taxon>Chryseobacterium group</taxon>
        <taxon>Chryseobacterium</taxon>
    </lineage>
</organism>
<comment type="caution">
    <text evidence="6">The sequence shown here is derived from an EMBL/GenBank/DDBJ whole genome shotgun (WGS) entry which is preliminary data.</text>
</comment>
<evidence type="ECO:0000256" key="1">
    <source>
        <dbReference type="ARBA" id="ARBA00022723"/>
    </source>
</evidence>
<dbReference type="PANTHER" id="PTHR42988:SF2">
    <property type="entry name" value="CYCLIC NUCLEOTIDE PHOSPHODIESTERASE CBUA0032-RELATED"/>
    <property type="match status" value="1"/>
</dbReference>
<name>A0A2G7T8I3_9FLAO</name>
<evidence type="ECO:0000256" key="2">
    <source>
        <dbReference type="ARBA" id="ARBA00022801"/>
    </source>
</evidence>
<gene>
    <name evidence="6" type="ORF">CTI11_08350</name>
</gene>
<evidence type="ECO:0000256" key="3">
    <source>
        <dbReference type="ARBA" id="ARBA00023004"/>
    </source>
</evidence>
<reference evidence="6" key="1">
    <citation type="submission" date="2017-10" db="EMBL/GenBank/DDBJ databases">
        <title>Chryseobacterium sp. B5 is a hydrocarbonoclastic and plant growth promoting bacterium.</title>
        <authorList>
            <person name="Thijs S."/>
            <person name="Gkorezis P."/>
            <person name="Van Hamme J."/>
        </authorList>
    </citation>
    <scope>NUCLEOTIDE SEQUENCE</scope>
    <source>
        <strain evidence="6">B5</strain>
    </source>
</reference>
<keyword evidence="1" id="KW-0479">Metal-binding</keyword>
<dbReference type="PANTHER" id="PTHR42988">
    <property type="entry name" value="PHOSPHOHYDROLASE"/>
    <property type="match status" value="1"/>
</dbReference>
<accession>A0A2G7T8I3</accession>
<dbReference type="AlphaFoldDB" id="A0A2G7T8I3"/>
<keyword evidence="2" id="KW-0378">Hydrolase</keyword>
<dbReference type="InterPro" id="IPR029052">
    <property type="entry name" value="Metallo-depent_PP-like"/>
</dbReference>
<dbReference type="Pfam" id="PF00149">
    <property type="entry name" value="Metallophos"/>
    <property type="match status" value="1"/>
</dbReference>